<evidence type="ECO:0000313" key="2">
    <source>
        <dbReference type="EMBL" id="QCZ36566.1"/>
    </source>
</evidence>
<evidence type="ECO:0000313" key="4">
    <source>
        <dbReference type="Proteomes" id="UP000305457"/>
    </source>
</evidence>
<sequence>MLKMIIKQFNAIKLLFLRASYRWHYDSLVKKLNFTLQTFYDMDILQQKNLNEVVVKKHVLKAKNLNELIRKFNNNLKFQEVSERDKKMIFSFYYFFFYQTFVKYFNKANLEFEYNLIDLSIDDSNYSGRKEKRKIFEINLNNAKRQHYYRFLDHFQTKPDYNLILIKLLRKVL</sequence>
<gene>
    <name evidence="2" type="ORF">FG904_00845</name>
    <name evidence="3" type="ORF">FIV53_00860</name>
</gene>
<proteinExistence type="predicted"/>
<dbReference type="Proteomes" id="UP000305457">
    <property type="component" value="Chromosome"/>
</dbReference>
<organism evidence="3 5">
    <name type="scientific">Mycoplasma nasistruthionis</name>
    <dbReference type="NCBI Taxonomy" id="353852"/>
    <lineage>
        <taxon>Bacteria</taxon>
        <taxon>Bacillati</taxon>
        <taxon>Mycoplasmatota</taxon>
        <taxon>Mollicutes</taxon>
        <taxon>Mycoplasmataceae</taxon>
        <taxon>Mycoplasma</taxon>
    </lineage>
</organism>
<dbReference type="EMBL" id="CP040825">
    <property type="protein sequence ID" value="QCZ36566.1"/>
    <property type="molecule type" value="Genomic_DNA"/>
</dbReference>
<accession>A0A5B7XUL9</accession>
<dbReference type="OrthoDB" id="400440at2"/>
<evidence type="ECO:0000256" key="1">
    <source>
        <dbReference type="SAM" id="Coils"/>
    </source>
</evidence>
<keyword evidence="5" id="KW-1185">Reference proteome</keyword>
<evidence type="ECO:0000313" key="5">
    <source>
        <dbReference type="Proteomes" id="UP000315201"/>
    </source>
</evidence>
<name>A0A4Y6I5H5_9MOLU</name>
<accession>A0A4Y6I5H5</accession>
<protein>
    <submittedName>
        <fullName evidence="3">Uncharacterized protein</fullName>
    </submittedName>
</protein>
<dbReference type="AlphaFoldDB" id="A0A4Y6I5H5"/>
<reference evidence="3 5" key="1">
    <citation type="submission" date="2019-06" db="EMBL/GenBank/DDBJ databases">
        <title>Mycoplasma nasistruthionis sp. nov. str Ms03.</title>
        <authorList>
            <person name="Botes A."/>
        </authorList>
    </citation>
    <scope>NUCLEOTIDE SEQUENCE [LARGE SCALE GENOMIC DNA]</scope>
    <source>
        <strain evidence="3 5">Ms03</strain>
    </source>
</reference>
<dbReference type="EMBL" id="CP041147">
    <property type="protein sequence ID" value="QDF64864.1"/>
    <property type="molecule type" value="Genomic_DNA"/>
</dbReference>
<dbReference type="RefSeq" id="WP_139592049.1">
    <property type="nucleotide sequence ID" value="NZ_CP040825.1"/>
</dbReference>
<dbReference type="Proteomes" id="UP000315201">
    <property type="component" value="Chromosome"/>
</dbReference>
<dbReference type="KEGG" id="mnh:FG904_00845"/>
<feature type="coiled-coil region" evidence="1">
    <location>
        <begin position="55"/>
        <end position="82"/>
    </location>
</feature>
<reference evidence="2 4" key="2">
    <citation type="submission" date="2019-06" db="EMBL/GenBank/DDBJ databases">
        <title>Mycoplasma sp. 2F1A isolated from ostrich.</title>
        <authorList>
            <person name="Spergser J."/>
        </authorList>
    </citation>
    <scope>NUCLEOTIDE SEQUENCE [LARGE SCALE GENOMIC DNA]</scope>
    <source>
        <strain evidence="2 4">2F1A</strain>
    </source>
</reference>
<keyword evidence="1" id="KW-0175">Coiled coil</keyword>
<evidence type="ECO:0000313" key="3">
    <source>
        <dbReference type="EMBL" id="QDF64864.1"/>
    </source>
</evidence>